<gene>
    <name evidence="1" type="ORF">EZS28_013440</name>
</gene>
<dbReference type="Proteomes" id="UP000324800">
    <property type="component" value="Unassembled WGS sequence"/>
</dbReference>
<proteinExistence type="predicted"/>
<dbReference type="AlphaFoldDB" id="A0A5J4W7Y2"/>
<protein>
    <recommendedName>
        <fullName evidence="3">DDE-1 domain-containing protein</fullName>
    </recommendedName>
</protein>
<reference evidence="1 2" key="1">
    <citation type="submission" date="2019-03" db="EMBL/GenBank/DDBJ databases">
        <title>Single cell metagenomics reveals metabolic interactions within the superorganism composed of flagellate Streblomastix strix and complex community of Bacteroidetes bacteria on its surface.</title>
        <authorList>
            <person name="Treitli S.C."/>
            <person name="Kolisko M."/>
            <person name="Husnik F."/>
            <person name="Keeling P."/>
            <person name="Hampl V."/>
        </authorList>
    </citation>
    <scope>NUCLEOTIDE SEQUENCE [LARGE SCALE GENOMIC DNA]</scope>
    <source>
        <strain evidence="1">ST1C</strain>
    </source>
</reference>
<dbReference type="EMBL" id="SNRW01003018">
    <property type="protein sequence ID" value="KAA6391031.1"/>
    <property type="molecule type" value="Genomic_DNA"/>
</dbReference>
<evidence type="ECO:0000313" key="2">
    <source>
        <dbReference type="Proteomes" id="UP000324800"/>
    </source>
</evidence>
<evidence type="ECO:0008006" key="3">
    <source>
        <dbReference type="Google" id="ProtNLM"/>
    </source>
</evidence>
<accession>A0A5J4W7Y2</accession>
<comment type="caution">
    <text evidence="1">The sequence shown here is derived from an EMBL/GenBank/DDBJ whole genome shotgun (WGS) entry which is preliminary data.</text>
</comment>
<dbReference type="OrthoDB" id="5425161at2759"/>
<organism evidence="1 2">
    <name type="scientific">Streblomastix strix</name>
    <dbReference type="NCBI Taxonomy" id="222440"/>
    <lineage>
        <taxon>Eukaryota</taxon>
        <taxon>Metamonada</taxon>
        <taxon>Preaxostyla</taxon>
        <taxon>Oxymonadida</taxon>
        <taxon>Streblomastigidae</taxon>
        <taxon>Streblomastix</taxon>
    </lineage>
</organism>
<name>A0A5J4W7Y2_9EUKA</name>
<sequence>MPPNATHYLQMCDLGIFGAYKHHLQTLRRNNTHDTPEQVGVLAVSALHQAMVPINLFNSFRKSGLQQKWNAQRRSYIEICHDSFIAVLEAIEADKLLLKYTGTKQTRKRAKKPSGYINEEEMLQFDCLGRFN</sequence>
<evidence type="ECO:0000313" key="1">
    <source>
        <dbReference type="EMBL" id="KAA6391031.1"/>
    </source>
</evidence>